<dbReference type="PANTHER" id="PTHR47331">
    <property type="entry name" value="PHD-TYPE DOMAIN-CONTAINING PROTEIN"/>
    <property type="match status" value="1"/>
</dbReference>
<protein>
    <recommendedName>
        <fullName evidence="4">Peptidase aspartic putative domain-containing protein</fullName>
    </recommendedName>
</protein>
<dbReference type="OrthoDB" id="8050317at2759"/>
<organism evidence="2 3">
    <name type="scientific">Daphnia magna</name>
    <dbReference type="NCBI Taxonomy" id="35525"/>
    <lineage>
        <taxon>Eukaryota</taxon>
        <taxon>Metazoa</taxon>
        <taxon>Ecdysozoa</taxon>
        <taxon>Arthropoda</taxon>
        <taxon>Crustacea</taxon>
        <taxon>Branchiopoda</taxon>
        <taxon>Diplostraca</taxon>
        <taxon>Cladocera</taxon>
        <taxon>Anomopoda</taxon>
        <taxon>Daphniidae</taxon>
        <taxon>Daphnia</taxon>
    </lineage>
</organism>
<dbReference type="AlphaFoldDB" id="A0A164MH72"/>
<comment type="caution">
    <text evidence="2">The sequence shown here is derived from an EMBL/GenBank/DDBJ whole genome shotgun (WGS) entry which is preliminary data.</text>
</comment>
<evidence type="ECO:0000313" key="3">
    <source>
        <dbReference type="Proteomes" id="UP000076858"/>
    </source>
</evidence>
<dbReference type="PANTHER" id="PTHR47331:SF1">
    <property type="entry name" value="GAG-LIKE PROTEIN"/>
    <property type="match status" value="1"/>
</dbReference>
<gene>
    <name evidence="2" type="ORF">APZ42_031858</name>
</gene>
<dbReference type="EMBL" id="LRGB01003019">
    <property type="protein sequence ID" value="KZS05056.1"/>
    <property type="molecule type" value="Genomic_DNA"/>
</dbReference>
<name>A0A164MH72_9CRUS</name>
<sequence>MQWNQVSYGRKPIELDAATCRRMRDSRQCRGKAKDITGPNSFALEGHPFMETSWLRTATEKMTNCRLEEVTLQSECPNSTITSPLDDIPGAINGSFKHNLVTLIWDDSWKEAKPCELRVIEKGMGVKLQPSLLPSTDDREDQKGGQAAWIPDPDEEDILYCTDYSSTMEEFGYVAAFPDDEEDLLNCADNPDDDETVRFAWDNRACNENLGHLLEECVLFRKILPFQRAALCGQNNHCFKCLCSGQYGRSCRNTYITCNACPGKHHTLIHGAKRVFLGTPQPKGKETVQIFLVHAPKTLFKPVLLVIAPIVVRNASETILTFGVLDPGSEATLIKASLEKRLCLMGVNQRIRIFNPITPFYSTPAFSVSSFNSPMELECSNTDAFGVEIQGTKPSSTGDTLAIDILKSSIVNIRCGWQVDLLFNSSTPKRPNNRTQAELHFFTVERRLMSKENKVNAIRYREIIESHLENGYAIEVPYNQLNLPIGKVWYLQRHFVTNPNKPNKIRVGFYCSAKFKFNNVCLNDFFLRGPVHLSNLTGSDDPLRTLQMTTQVFGTVSSPTSTFWVLQHAVNSNAQFPAVTEKLVDNFYADNLSDSFETENEAILFSEQTVKSLAIGGFRLSAFESSS</sequence>
<evidence type="ECO:0000256" key="1">
    <source>
        <dbReference type="SAM" id="MobiDB-lite"/>
    </source>
</evidence>
<accession>A0A164MH72</accession>
<evidence type="ECO:0000313" key="2">
    <source>
        <dbReference type="EMBL" id="KZS05056.1"/>
    </source>
</evidence>
<keyword evidence="3" id="KW-1185">Reference proteome</keyword>
<dbReference type="Proteomes" id="UP000076858">
    <property type="component" value="Unassembled WGS sequence"/>
</dbReference>
<evidence type="ECO:0008006" key="4">
    <source>
        <dbReference type="Google" id="ProtNLM"/>
    </source>
</evidence>
<proteinExistence type="predicted"/>
<reference evidence="2 3" key="1">
    <citation type="submission" date="2016-03" db="EMBL/GenBank/DDBJ databases">
        <title>EvidentialGene: Evidence-directed Construction of Genes on Genomes.</title>
        <authorList>
            <person name="Gilbert D.G."/>
            <person name="Choi J.-H."/>
            <person name="Mockaitis K."/>
            <person name="Colbourne J."/>
            <person name="Pfrender M."/>
        </authorList>
    </citation>
    <scope>NUCLEOTIDE SEQUENCE [LARGE SCALE GENOMIC DNA]</scope>
    <source>
        <strain evidence="2 3">Xinb3</strain>
        <tissue evidence="2">Complete organism</tissue>
    </source>
</reference>
<feature type="region of interest" description="Disordered" evidence="1">
    <location>
        <begin position="130"/>
        <end position="149"/>
    </location>
</feature>